<reference evidence="6 7" key="2">
    <citation type="submission" date="2012-02" db="EMBL/GenBank/DDBJ databases">
        <title>Improved High-Quality Draft sequence of Desulfobacter postgatei 2ac9.</title>
        <authorList>
            <consortium name="US DOE Joint Genome Institute"/>
            <person name="Lucas S."/>
            <person name="Han J."/>
            <person name="Lapidus A."/>
            <person name="Cheng J.-F."/>
            <person name="Goodwin L."/>
            <person name="Pitluck S."/>
            <person name="Peters L."/>
            <person name="Ovchinnikova G."/>
            <person name="Held B."/>
            <person name="Detter J.C."/>
            <person name="Han C."/>
            <person name="Tapia R."/>
            <person name="Land M."/>
            <person name="Hauser L."/>
            <person name="Kyrpides N."/>
            <person name="Ivanova N."/>
            <person name="Pagani I."/>
            <person name="Orellana R."/>
            <person name="Lovley D."/>
            <person name="Woyke T."/>
        </authorList>
    </citation>
    <scope>NUCLEOTIDE SEQUENCE [LARGE SCALE GENOMIC DNA]</scope>
    <source>
        <strain evidence="6 7">2ac9</strain>
    </source>
</reference>
<proteinExistence type="inferred from homology"/>
<dbReference type="Gene3D" id="3.40.50.300">
    <property type="entry name" value="P-loop containing nucleotide triphosphate hydrolases"/>
    <property type="match status" value="1"/>
</dbReference>
<protein>
    <submittedName>
        <fullName evidence="6">ATPase component of Mn/Zn ABC-type transporter</fullName>
    </submittedName>
</protein>
<dbReference type="PANTHER" id="PTHR42734:SF17">
    <property type="entry name" value="METAL TRANSPORT SYSTEM ATP-BINDING PROTEIN TM_0124-RELATED"/>
    <property type="match status" value="1"/>
</dbReference>
<dbReference type="SMART" id="SM00382">
    <property type="entry name" value="AAA"/>
    <property type="match status" value="1"/>
</dbReference>
<dbReference type="eggNOG" id="COG1121">
    <property type="taxonomic scope" value="Bacteria"/>
</dbReference>
<evidence type="ECO:0000256" key="4">
    <source>
        <dbReference type="ARBA" id="ARBA00022840"/>
    </source>
</evidence>
<dbReference type="SUPFAM" id="SSF52540">
    <property type="entry name" value="P-loop containing nucleoside triphosphate hydrolases"/>
    <property type="match status" value="1"/>
</dbReference>
<dbReference type="PROSITE" id="PS00211">
    <property type="entry name" value="ABC_TRANSPORTER_1"/>
    <property type="match status" value="1"/>
</dbReference>
<name>I5B791_9BACT</name>
<evidence type="ECO:0000256" key="1">
    <source>
        <dbReference type="ARBA" id="ARBA00005417"/>
    </source>
</evidence>
<reference evidence="6 7" key="1">
    <citation type="submission" date="2011-09" db="EMBL/GenBank/DDBJ databases">
        <authorList>
            <consortium name="US DOE Joint Genome Institute (JGI-PGF)"/>
            <person name="Lucas S."/>
            <person name="Han J."/>
            <person name="Lapidus A."/>
            <person name="Cheng J.-F."/>
            <person name="Goodwin L."/>
            <person name="Pitluck S."/>
            <person name="Peters L."/>
            <person name="Land M.L."/>
            <person name="Hauser L."/>
            <person name="Orellana R."/>
            <person name="Lovley D."/>
            <person name="Woyke T.J."/>
        </authorList>
    </citation>
    <scope>NUCLEOTIDE SEQUENCE [LARGE SCALE GENOMIC DNA]</scope>
    <source>
        <strain evidence="6 7">2ac9</strain>
    </source>
</reference>
<dbReference type="GO" id="GO:0016887">
    <property type="term" value="F:ATP hydrolysis activity"/>
    <property type="evidence" value="ECO:0007669"/>
    <property type="project" value="InterPro"/>
</dbReference>
<dbReference type="PROSITE" id="PS50893">
    <property type="entry name" value="ABC_TRANSPORTER_2"/>
    <property type="match status" value="1"/>
</dbReference>
<dbReference type="InterPro" id="IPR017871">
    <property type="entry name" value="ABC_transporter-like_CS"/>
</dbReference>
<evidence type="ECO:0000256" key="3">
    <source>
        <dbReference type="ARBA" id="ARBA00022741"/>
    </source>
</evidence>
<evidence type="ECO:0000256" key="2">
    <source>
        <dbReference type="ARBA" id="ARBA00022448"/>
    </source>
</evidence>
<dbReference type="InterPro" id="IPR027417">
    <property type="entry name" value="P-loop_NTPase"/>
</dbReference>
<dbReference type="EMBL" id="CM001488">
    <property type="protein sequence ID" value="EIM65354.1"/>
    <property type="molecule type" value="Genomic_DNA"/>
</dbReference>
<dbReference type="AlphaFoldDB" id="I5B791"/>
<keyword evidence="3" id="KW-0547">Nucleotide-binding</keyword>
<dbReference type="CDD" id="cd03235">
    <property type="entry name" value="ABC_Metallic_Cations"/>
    <property type="match status" value="1"/>
</dbReference>
<evidence type="ECO:0000313" key="7">
    <source>
        <dbReference type="Proteomes" id="UP000005778"/>
    </source>
</evidence>
<evidence type="ECO:0000313" key="6">
    <source>
        <dbReference type="EMBL" id="EIM65354.1"/>
    </source>
</evidence>
<comment type="similarity">
    <text evidence="1">Belongs to the ABC transporter superfamily.</text>
</comment>
<dbReference type="PANTHER" id="PTHR42734">
    <property type="entry name" value="METAL TRANSPORT SYSTEM ATP-BINDING PROTEIN TM_0124-RELATED"/>
    <property type="match status" value="1"/>
</dbReference>
<sequence length="267" mass="29304">MLKKALVTIEDVDFSYNGETVLSGINLTIREHDFIAFIGPNGGGKSTLIRLILGLIKPDKGKIRVLGERPGRHTQALGYVPQNVHINNHFPITALDVVLMGCLGTGGHFGQSRRTRKECEKEALATLERMGMAEHARKKIGELSGGQRQRVFIARSLMTRPRLLLLDEPTASIDSKGQRDFLNLLETLNKDVAIVVVTHDLFSVSSYVKSVACVNHGLHYHSEEEIKGQMLETMYACSVEDVCRVQVLTKVLPGAGHKHAGGDDGNS</sequence>
<dbReference type="InterPro" id="IPR003439">
    <property type="entry name" value="ABC_transporter-like_ATP-bd"/>
</dbReference>
<dbReference type="InterPro" id="IPR050153">
    <property type="entry name" value="Metal_Ion_Import_ABC"/>
</dbReference>
<keyword evidence="7" id="KW-1185">Reference proteome</keyword>
<gene>
    <name evidence="6" type="ORF">DespoDRAFT_03603</name>
</gene>
<evidence type="ECO:0000259" key="5">
    <source>
        <dbReference type="PROSITE" id="PS50893"/>
    </source>
</evidence>
<dbReference type="HOGENOM" id="CLU_000604_1_11_7"/>
<organism evidence="6 7">
    <name type="scientific">Desulfobacter postgatei 2ac9</name>
    <dbReference type="NCBI Taxonomy" id="879212"/>
    <lineage>
        <taxon>Bacteria</taxon>
        <taxon>Pseudomonadati</taxon>
        <taxon>Thermodesulfobacteriota</taxon>
        <taxon>Desulfobacteria</taxon>
        <taxon>Desulfobacterales</taxon>
        <taxon>Desulfobacteraceae</taxon>
        <taxon>Desulfobacter</taxon>
    </lineage>
</organism>
<accession>I5B791</accession>
<keyword evidence="2" id="KW-0813">Transport</keyword>
<dbReference type="GO" id="GO:0005524">
    <property type="term" value="F:ATP binding"/>
    <property type="evidence" value="ECO:0007669"/>
    <property type="project" value="UniProtKB-KW"/>
</dbReference>
<keyword evidence="4" id="KW-0067">ATP-binding</keyword>
<dbReference type="InterPro" id="IPR003593">
    <property type="entry name" value="AAA+_ATPase"/>
</dbReference>
<dbReference type="Proteomes" id="UP000005778">
    <property type="component" value="Chromosome"/>
</dbReference>
<dbReference type="STRING" id="879212.DespoDRAFT_03603"/>
<dbReference type="Pfam" id="PF00005">
    <property type="entry name" value="ABC_tran"/>
    <property type="match status" value="1"/>
</dbReference>
<feature type="domain" description="ABC transporter" evidence="5">
    <location>
        <begin position="7"/>
        <end position="241"/>
    </location>
</feature>